<reference evidence="1" key="1">
    <citation type="journal article" date="2020" name="Stud. Mycol.">
        <title>101 Dothideomycetes genomes: a test case for predicting lifestyles and emergence of pathogens.</title>
        <authorList>
            <person name="Haridas S."/>
            <person name="Albert R."/>
            <person name="Binder M."/>
            <person name="Bloem J."/>
            <person name="Labutti K."/>
            <person name="Salamov A."/>
            <person name="Andreopoulos B."/>
            <person name="Baker S."/>
            <person name="Barry K."/>
            <person name="Bills G."/>
            <person name="Bluhm B."/>
            <person name="Cannon C."/>
            <person name="Castanera R."/>
            <person name="Culley D."/>
            <person name="Daum C."/>
            <person name="Ezra D."/>
            <person name="Gonzalez J."/>
            <person name="Henrissat B."/>
            <person name="Kuo A."/>
            <person name="Liang C."/>
            <person name="Lipzen A."/>
            <person name="Lutzoni F."/>
            <person name="Magnuson J."/>
            <person name="Mondo S."/>
            <person name="Nolan M."/>
            <person name="Ohm R."/>
            <person name="Pangilinan J."/>
            <person name="Park H.-J."/>
            <person name="Ramirez L."/>
            <person name="Alfaro M."/>
            <person name="Sun H."/>
            <person name="Tritt A."/>
            <person name="Yoshinaga Y."/>
            <person name="Zwiers L.-H."/>
            <person name="Turgeon B."/>
            <person name="Goodwin S."/>
            <person name="Spatafora J."/>
            <person name="Crous P."/>
            <person name="Grigoriev I."/>
        </authorList>
    </citation>
    <scope>NUCLEOTIDE SEQUENCE</scope>
    <source>
        <strain evidence="1">CBS 627.86</strain>
    </source>
</reference>
<dbReference type="AlphaFoldDB" id="A0A6A5YTR4"/>
<evidence type="ECO:0000313" key="1">
    <source>
        <dbReference type="EMBL" id="KAF2110535.1"/>
    </source>
</evidence>
<accession>A0A6A5YTR4</accession>
<gene>
    <name evidence="1" type="ORF">BDV96DRAFT_195056</name>
</gene>
<dbReference type="EMBL" id="ML977337">
    <property type="protein sequence ID" value="KAF2110535.1"/>
    <property type="molecule type" value="Genomic_DNA"/>
</dbReference>
<organism evidence="1 2">
    <name type="scientific">Lophiotrema nucula</name>
    <dbReference type="NCBI Taxonomy" id="690887"/>
    <lineage>
        <taxon>Eukaryota</taxon>
        <taxon>Fungi</taxon>
        <taxon>Dikarya</taxon>
        <taxon>Ascomycota</taxon>
        <taxon>Pezizomycotina</taxon>
        <taxon>Dothideomycetes</taxon>
        <taxon>Pleosporomycetidae</taxon>
        <taxon>Pleosporales</taxon>
        <taxon>Lophiotremataceae</taxon>
        <taxon>Lophiotrema</taxon>
    </lineage>
</organism>
<sequence>MTSLELPLRPAMSQSNTSNEKLRLLDLPLTLVQDIVEHAVAVSSTLYAILHLHLVNRNYIFHREVFKYLSRNCLDLVPYDDQLPAPPGLKEKLIREQIGNGDCRSSDFQSHVHALVDDLVSVLSKLACPPAKSREEVLEHVCHVVMRVGYHPKLFGANWRIPEWQIDYRQGGTCRS</sequence>
<protein>
    <submittedName>
        <fullName evidence="1">Uncharacterized protein</fullName>
    </submittedName>
</protein>
<keyword evidence="2" id="KW-1185">Reference proteome</keyword>
<name>A0A6A5YTR4_9PLEO</name>
<dbReference type="Proteomes" id="UP000799770">
    <property type="component" value="Unassembled WGS sequence"/>
</dbReference>
<evidence type="ECO:0000313" key="2">
    <source>
        <dbReference type="Proteomes" id="UP000799770"/>
    </source>
</evidence>
<proteinExistence type="predicted"/>